<evidence type="ECO:0000313" key="3">
    <source>
        <dbReference type="Proteomes" id="UP000233350"/>
    </source>
</evidence>
<feature type="compositionally biased region" description="Basic and acidic residues" evidence="1">
    <location>
        <begin position="95"/>
        <end position="112"/>
    </location>
</feature>
<dbReference type="GeneID" id="97289923"/>
<feature type="region of interest" description="Disordered" evidence="1">
    <location>
        <begin position="1"/>
        <end position="57"/>
    </location>
</feature>
<accession>A0A2N3PK98</accession>
<feature type="compositionally biased region" description="Basic and acidic residues" evidence="1">
    <location>
        <begin position="75"/>
        <end position="88"/>
    </location>
</feature>
<feature type="region of interest" description="Disordered" evidence="1">
    <location>
        <begin position="75"/>
        <end position="140"/>
    </location>
</feature>
<dbReference type="AlphaFoldDB" id="A0A2N3PK98"/>
<sequence length="247" mass="28668">MEEKKDFEKMLQEATRKERDNENRNSNTTLQQHSREDDNRLSGSITDSNRTSLKESTTLDFGRYAICSNEIKQTKGSRDFENRNRKESLSTAESRGSRAESRESRAESERSQDLQTGSRAEIASSGRIREGSQSTRNTSQELHSFNASEIWRYNLQESAELAQITQALNQQKGSLIYQAGFFKQQAKELYEQYNSYYPSAREEKLNSLMKQFNTLLQNDAFKDNPLMAEDRKMLDFFIKEFTNGKKK</sequence>
<feature type="compositionally biased region" description="Basic and acidic residues" evidence="1">
    <location>
        <begin position="1"/>
        <end position="23"/>
    </location>
</feature>
<evidence type="ECO:0000313" key="2">
    <source>
        <dbReference type="EMBL" id="PKT81848.1"/>
    </source>
</evidence>
<keyword evidence="3" id="KW-1185">Reference proteome</keyword>
<feature type="compositionally biased region" description="Polar residues" evidence="1">
    <location>
        <begin position="41"/>
        <end position="57"/>
    </location>
</feature>
<proteinExistence type="predicted"/>
<dbReference type="Proteomes" id="UP000233350">
    <property type="component" value="Unassembled WGS sequence"/>
</dbReference>
<evidence type="ECO:0000256" key="1">
    <source>
        <dbReference type="SAM" id="MobiDB-lite"/>
    </source>
</evidence>
<feature type="compositionally biased region" description="Polar residues" evidence="1">
    <location>
        <begin position="131"/>
        <end position="140"/>
    </location>
</feature>
<comment type="caution">
    <text evidence="2">The sequence shown here is derived from an EMBL/GenBank/DDBJ whole genome shotgun (WGS) entry which is preliminary data.</text>
</comment>
<dbReference type="EMBL" id="MBPK01000011">
    <property type="protein sequence ID" value="PKT81848.1"/>
    <property type="molecule type" value="Genomic_DNA"/>
</dbReference>
<organism evidence="2 3">
    <name type="scientific">Helicobacter winghamensis</name>
    <dbReference type="NCBI Taxonomy" id="157268"/>
    <lineage>
        <taxon>Bacteria</taxon>
        <taxon>Pseudomonadati</taxon>
        <taxon>Campylobacterota</taxon>
        <taxon>Epsilonproteobacteria</taxon>
        <taxon>Campylobacterales</taxon>
        <taxon>Helicobacteraceae</taxon>
        <taxon>Helicobacter</taxon>
    </lineage>
</organism>
<name>A0A2N3PK98_9HELI</name>
<dbReference type="RefSeq" id="WP_006802378.1">
    <property type="nucleotide sequence ID" value="NZ_CABKOI010000020.1"/>
</dbReference>
<reference evidence="2 3" key="1">
    <citation type="submission" date="2016-07" db="EMBL/GenBank/DDBJ databases">
        <title>Detection of Helicobacter winghamensis from caecal content of red fox (Vulpes vulpes).</title>
        <authorList>
            <person name="Zanoni R.G."/>
            <person name="Florio D."/>
            <person name="Caffara M."/>
            <person name="Renzi M."/>
            <person name="Parisi A."/>
            <person name="Pasquali F."/>
            <person name="Manfreda G."/>
        </authorList>
    </citation>
    <scope>NUCLEOTIDE SEQUENCE [LARGE SCALE GENOMIC DNA]</scope>
    <source>
        <strain evidence="2 3">295_13</strain>
    </source>
</reference>
<protein>
    <submittedName>
        <fullName evidence="2">Uncharacterized protein</fullName>
    </submittedName>
</protein>
<dbReference type="STRING" id="556267.HWAG_00684"/>
<gene>
    <name evidence="2" type="ORF">BCM31_01295</name>
</gene>